<protein>
    <submittedName>
        <fullName evidence="4">ATP-binding protein</fullName>
    </submittedName>
</protein>
<keyword evidence="4" id="KW-0067">ATP-binding</keyword>
<keyword evidence="6" id="KW-1185">Reference proteome</keyword>
<name>A0A5C1Q4C9_9BURK</name>
<dbReference type="PANTHER" id="PTHR34301">
    <property type="entry name" value="DNA-BINDING PROTEIN-RELATED"/>
    <property type="match status" value="1"/>
</dbReference>
<proteinExistence type="predicted"/>
<evidence type="ECO:0000313" key="4">
    <source>
        <dbReference type="EMBL" id="QEN02327.1"/>
    </source>
</evidence>
<dbReference type="EMBL" id="JBEPLS010000002">
    <property type="protein sequence ID" value="MET3602801.1"/>
    <property type="molecule type" value="Genomic_DNA"/>
</dbReference>
<evidence type="ECO:0000313" key="3">
    <source>
        <dbReference type="EMBL" id="MET3602801.1"/>
    </source>
</evidence>
<evidence type="ECO:0000256" key="1">
    <source>
        <dbReference type="SAM" id="MobiDB-lite"/>
    </source>
</evidence>
<accession>A0A5C1Q4C9</accession>
<evidence type="ECO:0000313" key="6">
    <source>
        <dbReference type="Proteomes" id="UP001549111"/>
    </source>
</evidence>
<dbReference type="AlphaFoldDB" id="A0A5C1Q4C9"/>
<dbReference type="Proteomes" id="UP001549111">
    <property type="component" value="Unassembled WGS sequence"/>
</dbReference>
<dbReference type="Gene3D" id="3.40.50.300">
    <property type="entry name" value="P-loop containing nucleotide triphosphate hydrolases"/>
    <property type="match status" value="1"/>
</dbReference>
<dbReference type="InterPro" id="IPR027417">
    <property type="entry name" value="P-loop_NTPase"/>
</dbReference>
<reference evidence="4 5" key="1">
    <citation type="submission" date="2019-02" db="EMBL/GenBank/DDBJ databases">
        <title>Complete Genome Sequence and Methylome Analysis of Sphaerotilus natans subsp. sulfidivorans D-507.</title>
        <authorList>
            <person name="Fomenkov A."/>
            <person name="Gridneva E."/>
            <person name="Smolyakov D."/>
            <person name="Dubinina G."/>
            <person name="Vincze T."/>
            <person name="Grabovich M."/>
            <person name="Roberts R.J."/>
        </authorList>
    </citation>
    <scope>NUCLEOTIDE SEQUENCE [LARGE SCALE GENOMIC DNA]</scope>
    <source>
        <strain evidence="4 5">D-507</strain>
    </source>
</reference>
<dbReference type="KEGG" id="snn:EWH46_17215"/>
<feature type="region of interest" description="Disordered" evidence="1">
    <location>
        <begin position="1"/>
        <end position="22"/>
    </location>
</feature>
<dbReference type="EMBL" id="CP035708">
    <property type="protein sequence ID" value="QEN02327.1"/>
    <property type="molecule type" value="Genomic_DNA"/>
</dbReference>
<dbReference type="InterPro" id="IPR041664">
    <property type="entry name" value="AAA_16"/>
</dbReference>
<sequence length="395" mass="42411">MDAIRNPFAPGAGTPPPELAGRDDLRTSIQVALERARIGRPAKSAMLVGLRGVGKTVLLDRIRGDAEAAGIHTVRIEAPEGRSLPALLAPQLRQALLRLSQVAAARDLAVRGLRALAGFASKLKVTFGDIEVGMDYAPEPGLADNGDLEHDLQALFEQVGLAAKAAGTALAVFIDELQYVEEAQLAALITAMHRTEQRQLPVVLVGAGLPQLRGRLGNAKSYAERLFDFPTIGPLAPQAARRAIEKPLADEGVRIAPEALEQILAVTQGYAYFLQQWGSHTWRAASVSPITADDVATASTTAVAALDESFFRVRFDRLTPKEKKYLRAMAEIGPGPHRSGDIAACYGAIVTSLAPVRSALITKGMVWSPNHGDTAFTVPMFDEFMKRTMPGDAWR</sequence>
<evidence type="ECO:0000259" key="2">
    <source>
        <dbReference type="Pfam" id="PF13191"/>
    </source>
</evidence>
<dbReference type="Proteomes" id="UP000323522">
    <property type="component" value="Chromosome"/>
</dbReference>
<reference evidence="3 6" key="2">
    <citation type="submission" date="2024-06" db="EMBL/GenBank/DDBJ databases">
        <title>Genomic Encyclopedia of Type Strains, Phase IV (KMG-IV): sequencing the most valuable type-strain genomes for metagenomic binning, comparative biology and taxonomic classification.</title>
        <authorList>
            <person name="Goeker M."/>
        </authorList>
    </citation>
    <scope>NUCLEOTIDE SEQUENCE [LARGE SCALE GENOMIC DNA]</scope>
    <source>
        <strain evidence="3 6">D-501</strain>
    </source>
</reference>
<evidence type="ECO:0000313" key="5">
    <source>
        <dbReference type="Proteomes" id="UP000323522"/>
    </source>
</evidence>
<keyword evidence="4" id="KW-0547">Nucleotide-binding</keyword>
<dbReference type="PANTHER" id="PTHR34301:SF8">
    <property type="entry name" value="ATPASE DOMAIN-CONTAINING PROTEIN"/>
    <property type="match status" value="1"/>
</dbReference>
<dbReference type="Pfam" id="PF13191">
    <property type="entry name" value="AAA_16"/>
    <property type="match status" value="1"/>
</dbReference>
<organism evidence="4 5">
    <name type="scientific">Sphaerotilus sulfidivorans</name>
    <dbReference type="NCBI Taxonomy" id="639200"/>
    <lineage>
        <taxon>Bacteria</taxon>
        <taxon>Pseudomonadati</taxon>
        <taxon>Pseudomonadota</taxon>
        <taxon>Betaproteobacteria</taxon>
        <taxon>Burkholderiales</taxon>
        <taxon>Sphaerotilaceae</taxon>
        <taxon>Sphaerotilus</taxon>
    </lineage>
</organism>
<dbReference type="OrthoDB" id="2020141at2"/>
<gene>
    <name evidence="3" type="ORF">ABIC99_000585</name>
    <name evidence="4" type="ORF">EWH46_17215</name>
</gene>
<feature type="domain" description="Orc1-like AAA ATPase" evidence="2">
    <location>
        <begin position="18"/>
        <end position="205"/>
    </location>
</feature>
<dbReference type="SUPFAM" id="SSF52540">
    <property type="entry name" value="P-loop containing nucleoside triphosphate hydrolases"/>
    <property type="match status" value="1"/>
</dbReference>
<dbReference type="GO" id="GO:0005524">
    <property type="term" value="F:ATP binding"/>
    <property type="evidence" value="ECO:0007669"/>
    <property type="project" value="UniProtKB-KW"/>
</dbReference>
<dbReference type="RefSeq" id="WP_149504954.1">
    <property type="nucleotide sequence ID" value="NZ_CP035708.1"/>
</dbReference>